<gene>
    <name evidence="1" type="ORF">NCTC12742_01358</name>
</gene>
<protein>
    <submittedName>
        <fullName evidence="1">DNA-binding protein</fullName>
    </submittedName>
</protein>
<name>A0A3S4ZM17_9NEIS</name>
<reference evidence="1 2" key="1">
    <citation type="submission" date="2018-12" db="EMBL/GenBank/DDBJ databases">
        <authorList>
            <consortium name="Pathogen Informatics"/>
        </authorList>
    </citation>
    <scope>NUCLEOTIDE SEQUENCE [LARGE SCALE GENOMIC DNA]</scope>
    <source>
        <strain evidence="1 2">NCTC12742</strain>
    </source>
</reference>
<proteinExistence type="predicted"/>
<dbReference type="AlphaFoldDB" id="A0A3S4ZM17"/>
<dbReference type="PANTHER" id="PTHR35810:SF1">
    <property type="entry name" value="CYTOPLASMIC PROTEIN"/>
    <property type="match status" value="1"/>
</dbReference>
<dbReference type="Pfam" id="PF13310">
    <property type="entry name" value="Virulence_RhuM"/>
    <property type="match status" value="1"/>
</dbReference>
<dbReference type="GO" id="GO:0003677">
    <property type="term" value="F:DNA binding"/>
    <property type="evidence" value="ECO:0007669"/>
    <property type="project" value="UniProtKB-KW"/>
</dbReference>
<dbReference type="EMBL" id="LR134533">
    <property type="protein sequence ID" value="VEJ51470.1"/>
    <property type="molecule type" value="Genomic_DNA"/>
</dbReference>
<sequence>MLMPSEILNGGFTLYGSNHSDKKGKHHVQLPPQLHLRRHLLYHGGYCKTAVVVDWCAILANDELLERIRDIRASEKRVYLRVREIFALAADYQPSFKENTQFFKTIQNKLHFAATGYTAVELVYRRADASKPLMGLTHITDGVVRKKTLKQPKTI</sequence>
<dbReference type="Proteomes" id="UP000272771">
    <property type="component" value="Chromosome"/>
</dbReference>
<keyword evidence="1" id="KW-0238">DNA-binding</keyword>
<evidence type="ECO:0000313" key="1">
    <source>
        <dbReference type="EMBL" id="VEJ51470.1"/>
    </source>
</evidence>
<dbReference type="PANTHER" id="PTHR35810">
    <property type="entry name" value="CYTOPLASMIC PROTEIN-RELATED"/>
    <property type="match status" value="1"/>
</dbReference>
<evidence type="ECO:0000313" key="2">
    <source>
        <dbReference type="Proteomes" id="UP000272771"/>
    </source>
</evidence>
<keyword evidence="2" id="KW-1185">Reference proteome</keyword>
<dbReference type="InterPro" id="IPR011204">
    <property type="entry name" value="Virulence_RhuM-like"/>
</dbReference>
<accession>A0A3S4ZM17</accession>
<organism evidence="1 2">
    <name type="scientific">Neisseria weaveri</name>
    <dbReference type="NCBI Taxonomy" id="28091"/>
    <lineage>
        <taxon>Bacteria</taxon>
        <taxon>Pseudomonadati</taxon>
        <taxon>Pseudomonadota</taxon>
        <taxon>Betaproteobacteria</taxon>
        <taxon>Neisseriales</taxon>
        <taxon>Neisseriaceae</taxon>
        <taxon>Neisseria</taxon>
    </lineage>
</organism>